<dbReference type="InterPro" id="IPR039637">
    <property type="entry name" value="CNOT7/CNOT8/Pop2"/>
</dbReference>
<dbReference type="Gene3D" id="3.30.420.10">
    <property type="entry name" value="Ribonuclease H-like superfamily/Ribonuclease H"/>
    <property type="match status" value="1"/>
</dbReference>
<dbReference type="AlphaFoldDB" id="A0A830CXB3"/>
<dbReference type="Proteomes" id="UP000653305">
    <property type="component" value="Unassembled WGS sequence"/>
</dbReference>
<evidence type="ECO:0000256" key="9">
    <source>
        <dbReference type="ARBA" id="ARBA00022722"/>
    </source>
</evidence>
<dbReference type="PANTHER" id="PTHR10797">
    <property type="entry name" value="CCR4-NOT TRANSCRIPTION COMPLEX SUBUNIT"/>
    <property type="match status" value="1"/>
</dbReference>
<evidence type="ECO:0000313" key="19">
    <source>
        <dbReference type="Proteomes" id="UP000653305"/>
    </source>
</evidence>
<dbReference type="GO" id="GO:0046872">
    <property type="term" value="F:metal ion binding"/>
    <property type="evidence" value="ECO:0007669"/>
    <property type="project" value="UniProtKB-KW"/>
</dbReference>
<keyword evidence="13" id="KW-0694">RNA-binding</keyword>
<comment type="similarity">
    <text evidence="5">Belongs to the CAF1 family.</text>
</comment>
<dbReference type="InterPro" id="IPR012337">
    <property type="entry name" value="RNaseH-like_sf"/>
</dbReference>
<dbReference type="InterPro" id="IPR036397">
    <property type="entry name" value="RNaseH_sf"/>
</dbReference>
<comment type="subunit">
    <text evidence="6">Component of the CCR4-NOT complex, at least composed of CRR4 and CAF1 proteins.</text>
</comment>
<name>A0A830CXB3_9LAMI</name>
<keyword evidence="12" id="KW-0269">Exonuclease</keyword>
<evidence type="ECO:0000313" key="18">
    <source>
        <dbReference type="EMBL" id="GFQ00775.1"/>
    </source>
</evidence>
<evidence type="ECO:0000256" key="1">
    <source>
        <dbReference type="ARBA" id="ARBA00001663"/>
    </source>
</evidence>
<keyword evidence="11" id="KW-0378">Hydrolase</keyword>
<proteinExistence type="inferred from homology"/>
<comment type="function">
    <text evidence="17">Ubiquitous transcription factor required for a diverse set of processes. It is a component of the CCR4 complex involved in the control of gene expression.</text>
</comment>
<dbReference type="InterPro" id="IPR006941">
    <property type="entry name" value="RNase_CAF1"/>
</dbReference>
<keyword evidence="15" id="KW-0804">Transcription</keyword>
<evidence type="ECO:0000256" key="16">
    <source>
        <dbReference type="ARBA" id="ARBA00023242"/>
    </source>
</evidence>
<keyword evidence="8" id="KW-0963">Cytoplasm</keyword>
<evidence type="ECO:0000256" key="17">
    <source>
        <dbReference type="ARBA" id="ARBA00025148"/>
    </source>
</evidence>
<evidence type="ECO:0000256" key="4">
    <source>
        <dbReference type="ARBA" id="ARBA00004496"/>
    </source>
</evidence>
<dbReference type="EMBL" id="BMAC01000644">
    <property type="protein sequence ID" value="GFQ00775.1"/>
    <property type="molecule type" value="Genomic_DNA"/>
</dbReference>
<organism evidence="18 19">
    <name type="scientific">Phtheirospermum japonicum</name>
    <dbReference type="NCBI Taxonomy" id="374723"/>
    <lineage>
        <taxon>Eukaryota</taxon>
        <taxon>Viridiplantae</taxon>
        <taxon>Streptophyta</taxon>
        <taxon>Embryophyta</taxon>
        <taxon>Tracheophyta</taxon>
        <taxon>Spermatophyta</taxon>
        <taxon>Magnoliopsida</taxon>
        <taxon>eudicotyledons</taxon>
        <taxon>Gunneridae</taxon>
        <taxon>Pentapetalae</taxon>
        <taxon>asterids</taxon>
        <taxon>lamiids</taxon>
        <taxon>Lamiales</taxon>
        <taxon>Orobanchaceae</taxon>
        <taxon>Orobanchaceae incertae sedis</taxon>
        <taxon>Phtheirospermum</taxon>
    </lineage>
</organism>
<dbReference type="GO" id="GO:0003723">
    <property type="term" value="F:RNA binding"/>
    <property type="evidence" value="ECO:0007669"/>
    <property type="project" value="UniProtKB-KW"/>
</dbReference>
<evidence type="ECO:0000256" key="8">
    <source>
        <dbReference type="ARBA" id="ARBA00022490"/>
    </source>
</evidence>
<keyword evidence="10" id="KW-0479">Metal-binding</keyword>
<comment type="catalytic activity">
    <reaction evidence="1">
        <text>Exonucleolytic cleavage of poly(A) to 5'-AMP.</text>
        <dbReference type="EC" id="3.1.13.4"/>
    </reaction>
</comment>
<accession>A0A830CXB3</accession>
<dbReference type="GO" id="GO:0004535">
    <property type="term" value="F:poly(A)-specific ribonuclease activity"/>
    <property type="evidence" value="ECO:0007669"/>
    <property type="project" value="UniProtKB-EC"/>
</dbReference>
<sequence>MASIVVREVYEHNLVSEFNMIRQSLSRFPFASMDTEFPGTVFHPDGVPAHLRSTLPPTSFYRMMKKNIDALNLIQIGLTLSDADGNLPTFGTRSQYVWEFNFRDFDYEYDLQNPDSISLLERQGIDFLKNKLIGVTPVTLLCCSGLPGWARDPFMGG</sequence>
<evidence type="ECO:0000256" key="14">
    <source>
        <dbReference type="ARBA" id="ARBA00023015"/>
    </source>
</evidence>
<keyword evidence="19" id="KW-1185">Reference proteome</keyword>
<evidence type="ECO:0000256" key="3">
    <source>
        <dbReference type="ARBA" id="ARBA00004123"/>
    </source>
</evidence>
<reference evidence="18" key="1">
    <citation type="submission" date="2020-07" db="EMBL/GenBank/DDBJ databases">
        <title>Ethylene signaling mediates host invasion by parasitic plants.</title>
        <authorList>
            <person name="Yoshida S."/>
        </authorList>
    </citation>
    <scope>NUCLEOTIDE SEQUENCE</scope>
    <source>
        <strain evidence="18">Okayama</strain>
    </source>
</reference>
<keyword evidence="9" id="KW-0540">Nuclease</keyword>
<gene>
    <name evidence="18" type="ORF">PHJA_002221400</name>
</gene>
<dbReference type="OrthoDB" id="875336at2759"/>
<evidence type="ECO:0000256" key="11">
    <source>
        <dbReference type="ARBA" id="ARBA00022801"/>
    </source>
</evidence>
<comment type="subcellular location">
    <subcellularLocation>
        <location evidence="4">Cytoplasm</location>
    </subcellularLocation>
    <subcellularLocation>
        <location evidence="3">Nucleus</location>
    </subcellularLocation>
</comment>
<comment type="cofactor">
    <cofactor evidence="2">
        <name>a divalent metal cation</name>
        <dbReference type="ChEBI" id="CHEBI:60240"/>
    </cofactor>
</comment>
<dbReference type="GO" id="GO:0030014">
    <property type="term" value="C:CCR4-NOT complex"/>
    <property type="evidence" value="ECO:0007669"/>
    <property type="project" value="InterPro"/>
</dbReference>
<evidence type="ECO:0000256" key="13">
    <source>
        <dbReference type="ARBA" id="ARBA00022884"/>
    </source>
</evidence>
<comment type="caution">
    <text evidence="18">The sequence shown here is derived from an EMBL/GenBank/DDBJ whole genome shotgun (WGS) entry which is preliminary data.</text>
</comment>
<dbReference type="SUPFAM" id="SSF53098">
    <property type="entry name" value="Ribonuclease H-like"/>
    <property type="match status" value="1"/>
</dbReference>
<protein>
    <recommendedName>
        <fullName evidence="7">poly(A)-specific ribonuclease</fullName>
        <ecNumber evidence="7">3.1.13.4</ecNumber>
    </recommendedName>
</protein>
<evidence type="ECO:0000256" key="7">
    <source>
        <dbReference type="ARBA" id="ARBA00012161"/>
    </source>
</evidence>
<keyword evidence="14" id="KW-0805">Transcription regulation</keyword>
<dbReference type="Pfam" id="PF04857">
    <property type="entry name" value="CAF1"/>
    <property type="match status" value="1"/>
</dbReference>
<evidence type="ECO:0000256" key="10">
    <source>
        <dbReference type="ARBA" id="ARBA00022723"/>
    </source>
</evidence>
<evidence type="ECO:0000256" key="2">
    <source>
        <dbReference type="ARBA" id="ARBA00001968"/>
    </source>
</evidence>
<dbReference type="EC" id="3.1.13.4" evidence="7"/>
<keyword evidence="16" id="KW-0539">Nucleus</keyword>
<dbReference type="GO" id="GO:0005634">
    <property type="term" value="C:nucleus"/>
    <property type="evidence" value="ECO:0007669"/>
    <property type="project" value="UniProtKB-SubCell"/>
</dbReference>
<evidence type="ECO:0000256" key="15">
    <source>
        <dbReference type="ARBA" id="ARBA00023163"/>
    </source>
</evidence>
<evidence type="ECO:0000256" key="12">
    <source>
        <dbReference type="ARBA" id="ARBA00022839"/>
    </source>
</evidence>
<dbReference type="GO" id="GO:0005737">
    <property type="term" value="C:cytoplasm"/>
    <property type="evidence" value="ECO:0007669"/>
    <property type="project" value="UniProtKB-SubCell"/>
</dbReference>
<evidence type="ECO:0000256" key="5">
    <source>
        <dbReference type="ARBA" id="ARBA00008372"/>
    </source>
</evidence>
<evidence type="ECO:0000256" key="6">
    <source>
        <dbReference type="ARBA" id="ARBA00011757"/>
    </source>
</evidence>